<comment type="caution">
    <text evidence="1">The sequence shown here is derived from an EMBL/GenBank/DDBJ whole genome shotgun (WGS) entry which is preliminary data.</text>
</comment>
<organism evidence="1 2">
    <name type="scientific">Parabacteroides acidifaciens</name>
    <dbReference type="NCBI Taxonomy" id="2290935"/>
    <lineage>
        <taxon>Bacteria</taxon>
        <taxon>Pseudomonadati</taxon>
        <taxon>Bacteroidota</taxon>
        <taxon>Bacteroidia</taxon>
        <taxon>Bacteroidales</taxon>
        <taxon>Tannerellaceae</taxon>
        <taxon>Parabacteroides</taxon>
    </lineage>
</organism>
<dbReference type="Proteomes" id="UP000629596">
    <property type="component" value="Unassembled WGS sequence"/>
</dbReference>
<reference evidence="1 2" key="1">
    <citation type="submission" date="2020-08" db="EMBL/GenBank/DDBJ databases">
        <title>Genome public.</title>
        <authorList>
            <person name="Liu C."/>
            <person name="Sun Q."/>
        </authorList>
    </citation>
    <scope>NUCLEOTIDE SEQUENCE [LARGE SCALE GENOMIC DNA]</scope>
    <source>
        <strain evidence="1 2">426_9</strain>
    </source>
</reference>
<gene>
    <name evidence="1" type="ORF">H8784_11320</name>
</gene>
<evidence type="ECO:0000313" key="1">
    <source>
        <dbReference type="EMBL" id="MBC8602302.1"/>
    </source>
</evidence>
<accession>A0ABR7P1Q4</accession>
<keyword evidence="2" id="KW-1185">Reference proteome</keyword>
<sequence length="89" mass="10574">MTAMELQQWKQNFIRDYLDEIDSLEVMGKLEKYTKRILSKKAVSLSPIAFSIEEANTEIDMAEKELSEGKGIKETEMHQFFEEWRRNLK</sequence>
<name>A0ABR7P1Q4_9BACT</name>
<protein>
    <submittedName>
        <fullName evidence="1">Uncharacterized protein</fullName>
    </submittedName>
</protein>
<evidence type="ECO:0000313" key="2">
    <source>
        <dbReference type="Proteomes" id="UP000629596"/>
    </source>
</evidence>
<proteinExistence type="predicted"/>
<dbReference type="EMBL" id="JACRTI010000025">
    <property type="protein sequence ID" value="MBC8602302.1"/>
    <property type="molecule type" value="Genomic_DNA"/>
</dbReference>
<dbReference type="RefSeq" id="WP_167451670.1">
    <property type="nucleotide sequence ID" value="NZ_JACRTI010000025.1"/>
</dbReference>